<dbReference type="PANTHER" id="PTHR30478:SF0">
    <property type="entry name" value="BETA SLIDING CLAMP"/>
    <property type="match status" value="1"/>
</dbReference>
<evidence type="ECO:0000313" key="13">
    <source>
        <dbReference type="Proteomes" id="UP000199352"/>
    </source>
</evidence>
<keyword evidence="7" id="KW-0239">DNA-directed DNA polymerase</keyword>
<protein>
    <submittedName>
        <fullName evidence="12">DNA polymerase-3 subunit beta</fullName>
    </submittedName>
</protein>
<keyword evidence="3" id="KW-0963">Cytoplasm</keyword>
<dbReference type="Pfam" id="PF02767">
    <property type="entry name" value="DNA_pol3_beta_2"/>
    <property type="match status" value="1"/>
</dbReference>
<evidence type="ECO:0000256" key="1">
    <source>
        <dbReference type="ARBA" id="ARBA00004496"/>
    </source>
</evidence>
<dbReference type="AlphaFoldDB" id="A0A1H9F3X9"/>
<evidence type="ECO:0000259" key="9">
    <source>
        <dbReference type="Pfam" id="PF00712"/>
    </source>
</evidence>
<keyword evidence="4" id="KW-0808">Transferase</keyword>
<organism evidence="12 13">
    <name type="scientific">Lentzea xinjiangensis</name>
    <dbReference type="NCBI Taxonomy" id="402600"/>
    <lineage>
        <taxon>Bacteria</taxon>
        <taxon>Bacillati</taxon>
        <taxon>Actinomycetota</taxon>
        <taxon>Actinomycetes</taxon>
        <taxon>Pseudonocardiales</taxon>
        <taxon>Pseudonocardiaceae</taxon>
        <taxon>Lentzea</taxon>
    </lineage>
</organism>
<keyword evidence="8" id="KW-0238">DNA-binding</keyword>
<dbReference type="Proteomes" id="UP000199352">
    <property type="component" value="Unassembled WGS sequence"/>
</dbReference>
<dbReference type="PANTHER" id="PTHR30478">
    <property type="entry name" value="DNA POLYMERASE III SUBUNIT BETA"/>
    <property type="match status" value="1"/>
</dbReference>
<dbReference type="STRING" id="402600.SAMN05216188_102775"/>
<dbReference type="Pfam" id="PF00712">
    <property type="entry name" value="DNA_pol3_beta"/>
    <property type="match status" value="1"/>
</dbReference>
<dbReference type="NCBIfam" id="TIGR00663">
    <property type="entry name" value="dnan"/>
    <property type="match status" value="1"/>
</dbReference>
<dbReference type="InterPro" id="IPR022634">
    <property type="entry name" value="DNA_polIII_beta_N"/>
</dbReference>
<evidence type="ECO:0000313" key="12">
    <source>
        <dbReference type="EMBL" id="SEQ32660.1"/>
    </source>
</evidence>
<evidence type="ECO:0000256" key="3">
    <source>
        <dbReference type="ARBA" id="ARBA00022490"/>
    </source>
</evidence>
<dbReference type="CDD" id="cd00140">
    <property type="entry name" value="beta_clamp"/>
    <property type="match status" value="1"/>
</dbReference>
<dbReference type="GO" id="GO:0003677">
    <property type="term" value="F:DNA binding"/>
    <property type="evidence" value="ECO:0007669"/>
    <property type="project" value="UniProtKB-KW"/>
</dbReference>
<dbReference type="SMART" id="SM00480">
    <property type="entry name" value="POL3Bc"/>
    <property type="match status" value="1"/>
</dbReference>
<evidence type="ECO:0000256" key="8">
    <source>
        <dbReference type="ARBA" id="ARBA00023125"/>
    </source>
</evidence>
<evidence type="ECO:0000256" key="4">
    <source>
        <dbReference type="ARBA" id="ARBA00022679"/>
    </source>
</evidence>
<evidence type="ECO:0000256" key="7">
    <source>
        <dbReference type="ARBA" id="ARBA00022932"/>
    </source>
</evidence>
<gene>
    <name evidence="12" type="ORF">SAMN05216188_102775</name>
</gene>
<reference evidence="13" key="1">
    <citation type="submission" date="2016-10" db="EMBL/GenBank/DDBJ databases">
        <authorList>
            <person name="Varghese N."/>
            <person name="Submissions S."/>
        </authorList>
    </citation>
    <scope>NUCLEOTIDE SEQUENCE [LARGE SCALE GENOMIC DNA]</scope>
    <source>
        <strain evidence="13">CGMCC 4.3525</strain>
    </source>
</reference>
<dbReference type="InterPro" id="IPR001001">
    <property type="entry name" value="DNA_polIII_beta"/>
</dbReference>
<evidence type="ECO:0000256" key="2">
    <source>
        <dbReference type="ARBA" id="ARBA00010752"/>
    </source>
</evidence>
<comment type="similarity">
    <text evidence="2">Belongs to the beta sliding clamp family.</text>
</comment>
<evidence type="ECO:0000259" key="10">
    <source>
        <dbReference type="Pfam" id="PF02767"/>
    </source>
</evidence>
<proteinExistence type="inferred from homology"/>
<evidence type="ECO:0000256" key="5">
    <source>
        <dbReference type="ARBA" id="ARBA00022695"/>
    </source>
</evidence>
<feature type="domain" description="DNA polymerase III beta sliding clamp N-terminal" evidence="9">
    <location>
        <begin position="1"/>
        <end position="117"/>
    </location>
</feature>
<keyword evidence="13" id="KW-1185">Reference proteome</keyword>
<dbReference type="EMBL" id="FOFR01000002">
    <property type="protein sequence ID" value="SEQ32660.1"/>
    <property type="molecule type" value="Genomic_DNA"/>
</dbReference>
<dbReference type="RefSeq" id="WP_089950113.1">
    <property type="nucleotide sequence ID" value="NZ_FOFR01000002.1"/>
</dbReference>
<dbReference type="InterPro" id="IPR046938">
    <property type="entry name" value="DNA_clamp_sf"/>
</dbReference>
<dbReference type="InterPro" id="IPR022637">
    <property type="entry name" value="DNA_polIII_beta_cen"/>
</dbReference>
<name>A0A1H9F3X9_9PSEU</name>
<keyword evidence="6" id="KW-0235">DNA replication</keyword>
<dbReference type="InterPro" id="IPR022635">
    <property type="entry name" value="DNA_polIII_beta_C"/>
</dbReference>
<dbReference type="OrthoDB" id="4337829at2"/>
<dbReference type="Pfam" id="PF02768">
    <property type="entry name" value="DNA_pol3_beta_3"/>
    <property type="match status" value="1"/>
</dbReference>
<keyword evidence="5" id="KW-0548">Nucleotidyltransferase</keyword>
<dbReference type="SUPFAM" id="SSF55979">
    <property type="entry name" value="DNA clamp"/>
    <property type="match status" value="3"/>
</dbReference>
<dbReference type="GO" id="GO:0009360">
    <property type="term" value="C:DNA polymerase III complex"/>
    <property type="evidence" value="ECO:0007669"/>
    <property type="project" value="InterPro"/>
</dbReference>
<dbReference type="GO" id="GO:0003887">
    <property type="term" value="F:DNA-directed DNA polymerase activity"/>
    <property type="evidence" value="ECO:0007669"/>
    <property type="project" value="UniProtKB-KW"/>
</dbReference>
<feature type="domain" description="DNA polymerase III beta sliding clamp central" evidence="10">
    <location>
        <begin position="133"/>
        <end position="235"/>
    </location>
</feature>
<dbReference type="GO" id="GO:0008408">
    <property type="term" value="F:3'-5' exonuclease activity"/>
    <property type="evidence" value="ECO:0007669"/>
    <property type="project" value="InterPro"/>
</dbReference>
<accession>A0A1H9F3X9</accession>
<evidence type="ECO:0000259" key="11">
    <source>
        <dbReference type="Pfam" id="PF02768"/>
    </source>
</evidence>
<comment type="subcellular location">
    <subcellularLocation>
        <location evidence="1">Cytoplasm</location>
    </subcellularLocation>
</comment>
<feature type="domain" description="DNA polymerase III beta sliding clamp C-terminal" evidence="11">
    <location>
        <begin position="240"/>
        <end position="361"/>
    </location>
</feature>
<dbReference type="GO" id="GO:0006271">
    <property type="term" value="P:DNA strand elongation involved in DNA replication"/>
    <property type="evidence" value="ECO:0007669"/>
    <property type="project" value="TreeGrafter"/>
</dbReference>
<sequence length="364" mass="39093">MDLTATTAELAGAAAEVARLLPARVLDPVLAGLRLRADATEVEIAGSDQEHGVRLSAHATVHAEGEVLVPAKPLAATLQAFDEDQVRLKVEGRRLAIRTPNSRFALPLLDLDTHPGIPELPPLRGRADAEQLKIITAVAGAASKDDALPIFTGIRVQSDGHRLHLMATDRYRMAYATFEWEQEGQVDLLVPAKPIAEAARQAFGTVALHAGADRIGLAWATNSISTALLAAPFPDDRARRLLEADIDSTVLVDADALARAVRRATPYGGPHQAVTIQVEDSEVRVKGSDPQQGESEEFVKATVEGDRLTKTFQARYLADALKAFAGRRIELKIQDGLRSTVLTSPPGEDGVELTYLVVPMRSVA</sequence>
<dbReference type="Gene3D" id="3.10.150.10">
    <property type="entry name" value="DNA Polymerase III, subunit A, domain 2"/>
    <property type="match status" value="3"/>
</dbReference>
<dbReference type="GO" id="GO:0005737">
    <property type="term" value="C:cytoplasm"/>
    <property type="evidence" value="ECO:0007669"/>
    <property type="project" value="UniProtKB-SubCell"/>
</dbReference>
<evidence type="ECO:0000256" key="6">
    <source>
        <dbReference type="ARBA" id="ARBA00022705"/>
    </source>
</evidence>